<proteinExistence type="predicted"/>
<feature type="region of interest" description="Disordered" evidence="1">
    <location>
        <begin position="67"/>
        <end position="156"/>
    </location>
</feature>
<protein>
    <recommendedName>
        <fullName evidence="2">Myb-like DNA-binding domain-containing protein</fullName>
    </recommendedName>
</protein>
<organism evidence="3 4">
    <name type="scientific">Colletotrichum tofieldiae</name>
    <dbReference type="NCBI Taxonomy" id="708197"/>
    <lineage>
        <taxon>Eukaryota</taxon>
        <taxon>Fungi</taxon>
        <taxon>Dikarya</taxon>
        <taxon>Ascomycota</taxon>
        <taxon>Pezizomycotina</taxon>
        <taxon>Sordariomycetes</taxon>
        <taxon>Hypocreomycetidae</taxon>
        <taxon>Glomerellales</taxon>
        <taxon>Glomerellaceae</taxon>
        <taxon>Colletotrichum</taxon>
        <taxon>Colletotrichum spaethianum species complex</taxon>
    </lineage>
</organism>
<sequence>MAPKKASPNTAGPSCTSSEVALMLAILRQIDRPAIDMDALAETVGAASANAARMRITAAAAKHGWFNSAAATGNVGSPKTSRGKKAIGSSGSRKKKAPAEESDDEDLDTPSKKKRYTNKANGTIKAEPVEWPTSQVSDDDGSLNETPEGVGGDDGI</sequence>
<dbReference type="EMBL" id="LFIV01000216">
    <property type="protein sequence ID" value="KZL65528.1"/>
    <property type="molecule type" value="Genomic_DNA"/>
</dbReference>
<evidence type="ECO:0000313" key="3">
    <source>
        <dbReference type="EMBL" id="KZL65528.1"/>
    </source>
</evidence>
<accession>A0A166NCA2</accession>
<comment type="caution">
    <text evidence="3">The sequence shown here is derived from an EMBL/GenBank/DDBJ whole genome shotgun (WGS) entry which is preliminary data.</text>
</comment>
<gene>
    <name evidence="3" type="ORF">CT0861_05031</name>
</gene>
<keyword evidence="4" id="KW-1185">Reference proteome</keyword>
<feature type="compositionally biased region" description="Polar residues" evidence="1">
    <location>
        <begin position="69"/>
        <end position="80"/>
    </location>
</feature>
<dbReference type="STRING" id="708197.A0A166NCA2"/>
<dbReference type="InterPro" id="IPR054505">
    <property type="entry name" value="Myb_DNA-bind_8"/>
</dbReference>
<dbReference type="AlphaFoldDB" id="A0A166NCA2"/>
<dbReference type="Pfam" id="PF22980">
    <property type="entry name" value="Myb_DNA-bind_8"/>
    <property type="match status" value="1"/>
</dbReference>
<dbReference type="Proteomes" id="UP000076552">
    <property type="component" value="Unassembled WGS sequence"/>
</dbReference>
<name>A0A166NCA2_9PEZI</name>
<reference evidence="3 4" key="1">
    <citation type="submission" date="2015-06" db="EMBL/GenBank/DDBJ databases">
        <title>Survival trade-offs in plant roots during colonization by closely related pathogenic and mutualistic fungi.</title>
        <authorList>
            <person name="Hacquard S."/>
            <person name="Kracher B."/>
            <person name="Hiruma K."/>
            <person name="Weinman A."/>
            <person name="Muench P."/>
            <person name="Garrido Oter R."/>
            <person name="Ver Loren van Themaat E."/>
            <person name="Dallerey J.-F."/>
            <person name="Damm U."/>
            <person name="Henrissat B."/>
            <person name="Lespinet O."/>
            <person name="Thon M."/>
            <person name="Kemen E."/>
            <person name="McHardy A.C."/>
            <person name="Schulze-Lefert P."/>
            <person name="O'Connell R.J."/>
        </authorList>
    </citation>
    <scope>NUCLEOTIDE SEQUENCE [LARGE SCALE GENOMIC DNA]</scope>
    <source>
        <strain evidence="3 4">0861</strain>
    </source>
</reference>
<evidence type="ECO:0000313" key="4">
    <source>
        <dbReference type="Proteomes" id="UP000076552"/>
    </source>
</evidence>
<evidence type="ECO:0000256" key="1">
    <source>
        <dbReference type="SAM" id="MobiDB-lite"/>
    </source>
</evidence>
<feature type="domain" description="Myb-like DNA-binding" evidence="2">
    <location>
        <begin position="19"/>
        <end position="55"/>
    </location>
</feature>
<evidence type="ECO:0000259" key="2">
    <source>
        <dbReference type="Pfam" id="PF22980"/>
    </source>
</evidence>